<reference evidence="1 2" key="1">
    <citation type="submission" date="2024-01" db="EMBL/GenBank/DDBJ databases">
        <title>Complete genome of Cladobotryum mycophilum ATHUM6906.</title>
        <authorList>
            <person name="Christinaki A.C."/>
            <person name="Myridakis A.I."/>
            <person name="Kouvelis V.N."/>
        </authorList>
    </citation>
    <scope>NUCLEOTIDE SEQUENCE [LARGE SCALE GENOMIC DNA]</scope>
    <source>
        <strain evidence="1 2">ATHUM6906</strain>
    </source>
</reference>
<dbReference type="EMBL" id="JAVFKD010000002">
    <property type="protein sequence ID" value="KAK5997524.1"/>
    <property type="molecule type" value="Genomic_DNA"/>
</dbReference>
<evidence type="ECO:0000313" key="1">
    <source>
        <dbReference type="EMBL" id="KAK5997524.1"/>
    </source>
</evidence>
<sequence length="248" mass="28806">MACDQTSSLDELVRALGYEPNDLKTTILLDSMQNFVSEYTADDGTKGTDLLDWQWDRKHLEVLSDTFLDATRKMFWPDDSPFMMEMTNNTEKLYDMVPMLFFRYIKHLTRDPTPCPDPPDHSRPLRRLLGLDSRLMYQEPAEVKYEVYRHDSEHFESHEWRPRPDFKAATLAELLEEIPGGHNVKGVRLTLISTVCTLSRYAFSEADFSKFTTQAGDLIDWASCKTETFKLSIELLVEERAGGWIFQN</sequence>
<gene>
    <name evidence="1" type="ORF">PT974_02887</name>
</gene>
<keyword evidence="2" id="KW-1185">Reference proteome</keyword>
<organism evidence="1 2">
    <name type="scientific">Cladobotryum mycophilum</name>
    <dbReference type="NCBI Taxonomy" id="491253"/>
    <lineage>
        <taxon>Eukaryota</taxon>
        <taxon>Fungi</taxon>
        <taxon>Dikarya</taxon>
        <taxon>Ascomycota</taxon>
        <taxon>Pezizomycotina</taxon>
        <taxon>Sordariomycetes</taxon>
        <taxon>Hypocreomycetidae</taxon>
        <taxon>Hypocreales</taxon>
        <taxon>Hypocreaceae</taxon>
        <taxon>Cladobotryum</taxon>
    </lineage>
</organism>
<proteinExistence type="predicted"/>
<protein>
    <submittedName>
        <fullName evidence="1">Uncharacterized protein</fullName>
    </submittedName>
</protein>
<evidence type="ECO:0000313" key="2">
    <source>
        <dbReference type="Proteomes" id="UP001338125"/>
    </source>
</evidence>
<name>A0ABR0SZG9_9HYPO</name>
<dbReference type="Proteomes" id="UP001338125">
    <property type="component" value="Unassembled WGS sequence"/>
</dbReference>
<comment type="caution">
    <text evidence="1">The sequence shown here is derived from an EMBL/GenBank/DDBJ whole genome shotgun (WGS) entry which is preliminary data.</text>
</comment>
<accession>A0ABR0SZG9</accession>